<protein>
    <submittedName>
        <fullName evidence="5">Metalloregulator ArsR/SmtB family transcription factor</fullName>
    </submittedName>
</protein>
<dbReference type="SUPFAM" id="SSF46785">
    <property type="entry name" value="Winged helix' DNA-binding domain"/>
    <property type="match status" value="1"/>
</dbReference>
<evidence type="ECO:0000256" key="3">
    <source>
        <dbReference type="ARBA" id="ARBA00023163"/>
    </source>
</evidence>
<dbReference type="AlphaFoldDB" id="A0A9E7A597"/>
<proteinExistence type="predicted"/>
<sequence length="116" mass="12558">MLNTPAGEIADMKARVGEASAFLKTLSNPDRLMVACALVQGERSVRELEDLLGIRQPGLSQQIAGLREAGLIVGRKEGKQVFYRLADPRVETFIATMHALFCAAPTTPAHDVGREP</sequence>
<accession>A0A9E7A597</accession>
<dbReference type="EMBL" id="CP083239">
    <property type="protein sequence ID" value="UOK70939.1"/>
    <property type="molecule type" value="Genomic_DNA"/>
</dbReference>
<keyword evidence="1" id="KW-0805">Transcription regulation</keyword>
<evidence type="ECO:0000259" key="4">
    <source>
        <dbReference type="PROSITE" id="PS50987"/>
    </source>
</evidence>
<feature type="domain" description="HTH arsR-type" evidence="4">
    <location>
        <begin position="12"/>
        <end position="105"/>
    </location>
</feature>
<dbReference type="PRINTS" id="PR00778">
    <property type="entry name" value="HTHARSR"/>
</dbReference>
<name>A0A9E7A597_9HYPH</name>
<dbReference type="GO" id="GO:0003700">
    <property type="term" value="F:DNA-binding transcription factor activity"/>
    <property type="evidence" value="ECO:0007669"/>
    <property type="project" value="InterPro"/>
</dbReference>
<dbReference type="InterPro" id="IPR036388">
    <property type="entry name" value="WH-like_DNA-bd_sf"/>
</dbReference>
<organism evidence="5 6">
    <name type="scientific">Ancylobacter polymorphus</name>
    <dbReference type="NCBI Taxonomy" id="223390"/>
    <lineage>
        <taxon>Bacteria</taxon>
        <taxon>Pseudomonadati</taxon>
        <taxon>Pseudomonadota</taxon>
        <taxon>Alphaproteobacteria</taxon>
        <taxon>Hyphomicrobiales</taxon>
        <taxon>Xanthobacteraceae</taxon>
        <taxon>Ancylobacter</taxon>
    </lineage>
</organism>
<dbReference type="InterPro" id="IPR011991">
    <property type="entry name" value="ArsR-like_HTH"/>
</dbReference>
<dbReference type="InterPro" id="IPR036390">
    <property type="entry name" value="WH_DNA-bd_sf"/>
</dbReference>
<evidence type="ECO:0000256" key="2">
    <source>
        <dbReference type="ARBA" id="ARBA00023125"/>
    </source>
</evidence>
<dbReference type="InterPro" id="IPR001845">
    <property type="entry name" value="HTH_ArsR_DNA-bd_dom"/>
</dbReference>
<dbReference type="KEGG" id="apol:K9D25_19880"/>
<evidence type="ECO:0000256" key="1">
    <source>
        <dbReference type="ARBA" id="ARBA00023015"/>
    </source>
</evidence>
<evidence type="ECO:0000313" key="6">
    <source>
        <dbReference type="Proteomes" id="UP000831684"/>
    </source>
</evidence>
<dbReference type="NCBIfam" id="NF033788">
    <property type="entry name" value="HTH_metalloreg"/>
    <property type="match status" value="1"/>
</dbReference>
<dbReference type="RefSeq" id="WP_244377678.1">
    <property type="nucleotide sequence ID" value="NZ_CP083239.1"/>
</dbReference>
<reference evidence="5" key="1">
    <citation type="submission" date="2021-09" db="EMBL/GenBank/DDBJ databases">
        <title>Network and meta-omics reveal the key degrader and cooperation patterns in an efficient 1,4-dioxane-degrading microbial community.</title>
        <authorList>
            <person name="Dai C."/>
        </authorList>
    </citation>
    <scope>NUCLEOTIDE SEQUENCE</scope>
    <source>
        <strain evidence="5">ZM13</strain>
    </source>
</reference>
<dbReference type="GO" id="GO:0003677">
    <property type="term" value="F:DNA binding"/>
    <property type="evidence" value="ECO:0007669"/>
    <property type="project" value="UniProtKB-KW"/>
</dbReference>
<dbReference type="SMART" id="SM00418">
    <property type="entry name" value="HTH_ARSR"/>
    <property type="match status" value="1"/>
</dbReference>
<dbReference type="PROSITE" id="PS50987">
    <property type="entry name" value="HTH_ARSR_2"/>
    <property type="match status" value="1"/>
</dbReference>
<dbReference type="Pfam" id="PF01022">
    <property type="entry name" value="HTH_5"/>
    <property type="match status" value="1"/>
</dbReference>
<gene>
    <name evidence="5" type="ORF">K9D25_19880</name>
</gene>
<dbReference type="PANTHER" id="PTHR43132:SF2">
    <property type="entry name" value="ARSENICAL RESISTANCE OPERON REPRESSOR ARSR-RELATED"/>
    <property type="match status" value="1"/>
</dbReference>
<dbReference type="InterPro" id="IPR051011">
    <property type="entry name" value="Metal_resp_trans_reg"/>
</dbReference>
<evidence type="ECO:0000313" key="5">
    <source>
        <dbReference type="EMBL" id="UOK70939.1"/>
    </source>
</evidence>
<keyword evidence="3" id="KW-0804">Transcription</keyword>
<dbReference type="Gene3D" id="1.10.10.10">
    <property type="entry name" value="Winged helix-like DNA-binding domain superfamily/Winged helix DNA-binding domain"/>
    <property type="match status" value="1"/>
</dbReference>
<dbReference type="Proteomes" id="UP000831684">
    <property type="component" value="Chromosome"/>
</dbReference>
<dbReference type="CDD" id="cd00090">
    <property type="entry name" value="HTH_ARSR"/>
    <property type="match status" value="1"/>
</dbReference>
<dbReference type="PANTHER" id="PTHR43132">
    <property type="entry name" value="ARSENICAL RESISTANCE OPERON REPRESSOR ARSR-RELATED"/>
    <property type="match status" value="1"/>
</dbReference>
<keyword evidence="2" id="KW-0238">DNA-binding</keyword>